<dbReference type="HOGENOM" id="CLU_128678_2_1_0"/>
<evidence type="ECO:0000313" key="1">
    <source>
        <dbReference type="EMBL" id="GAK50002.1"/>
    </source>
</evidence>
<evidence type="ECO:0008006" key="3">
    <source>
        <dbReference type="Google" id="ProtNLM"/>
    </source>
</evidence>
<keyword evidence="2" id="KW-1185">Reference proteome</keyword>
<accession>A0A0S6VRW6</accession>
<dbReference type="STRING" id="1499966.U14_01227"/>
<dbReference type="AlphaFoldDB" id="A0A0S6VRW6"/>
<organism evidence="1 2">
    <name type="scientific">Candidatus Moduliflexus flocculans</name>
    <dbReference type="NCBI Taxonomy" id="1499966"/>
    <lineage>
        <taxon>Bacteria</taxon>
        <taxon>Candidatus Moduliflexota</taxon>
        <taxon>Candidatus Moduliflexia</taxon>
        <taxon>Candidatus Moduliflexales</taxon>
        <taxon>Candidatus Moduliflexaceae</taxon>
    </lineage>
</organism>
<dbReference type="Proteomes" id="UP000030700">
    <property type="component" value="Unassembled WGS sequence"/>
</dbReference>
<sequence length="129" mass="15222">MIIYQSPYCQIDYLPERRCLIQNWRGFAKSAEFREAILKTIEFFETQGNLAYIISNTQHSEVVKKEDAEWVATYANPRLVAHGLQKIAFIVPTSILLKWSVEHFRITSKEIPVIQWFDDLEQAMLWIKD</sequence>
<protein>
    <recommendedName>
        <fullName evidence="3">STAS/SEC14 domain-containing protein</fullName>
    </recommendedName>
</protein>
<reference evidence="1 2" key="1">
    <citation type="journal article" date="2015" name="PeerJ">
        <title>First genomic representation of candidate bacterial phylum KSB3 points to enhanced environmental sensing as a trigger of wastewater bulking.</title>
        <authorList>
            <person name="Sekiguchi Y."/>
            <person name="Ohashi A."/>
            <person name="Parks D.H."/>
            <person name="Yamauchi T."/>
            <person name="Tyson G.W."/>
            <person name="Hugenholtz P."/>
        </authorList>
    </citation>
    <scope>NUCLEOTIDE SEQUENCE [LARGE SCALE GENOMIC DNA]</scope>
</reference>
<evidence type="ECO:0000313" key="2">
    <source>
        <dbReference type="Proteomes" id="UP000030700"/>
    </source>
</evidence>
<name>A0A0S6VRW6_9BACT</name>
<proteinExistence type="predicted"/>
<gene>
    <name evidence="1" type="ORF">U14_01227</name>
</gene>
<dbReference type="EMBL" id="DF820455">
    <property type="protein sequence ID" value="GAK50002.1"/>
    <property type="molecule type" value="Genomic_DNA"/>
</dbReference>